<dbReference type="InterPro" id="IPR042886">
    <property type="entry name" value="Cystatin-F"/>
</dbReference>
<reference evidence="4" key="1">
    <citation type="submission" date="2024-04" db="EMBL/GenBank/DDBJ databases">
        <title>Salinicola lusitanus LLJ914,a marine bacterium isolated from the Okinawa Trough.</title>
        <authorList>
            <person name="Li J."/>
        </authorList>
    </citation>
    <scope>NUCLEOTIDE SEQUENCE [LARGE SCALE GENOMIC DNA]</scope>
</reference>
<dbReference type="SUPFAM" id="SSF54403">
    <property type="entry name" value="Cystatin/monellin"/>
    <property type="match status" value="1"/>
</dbReference>
<evidence type="ECO:0000313" key="4">
    <source>
        <dbReference type="Proteomes" id="UP001460270"/>
    </source>
</evidence>
<dbReference type="InterPro" id="IPR046350">
    <property type="entry name" value="Cystatin_sf"/>
</dbReference>
<accession>A0AAW0MIX9</accession>
<dbReference type="InterPro" id="IPR000010">
    <property type="entry name" value="Cystatin_dom"/>
</dbReference>
<dbReference type="GO" id="GO:0031643">
    <property type="term" value="P:positive regulation of myelination"/>
    <property type="evidence" value="ECO:0007669"/>
    <property type="project" value="TreeGrafter"/>
</dbReference>
<dbReference type="GO" id="GO:0005764">
    <property type="term" value="C:lysosome"/>
    <property type="evidence" value="ECO:0007669"/>
    <property type="project" value="TreeGrafter"/>
</dbReference>
<name>A0AAW0MIX9_9GOBI</name>
<dbReference type="GO" id="GO:0005794">
    <property type="term" value="C:Golgi apparatus"/>
    <property type="evidence" value="ECO:0007669"/>
    <property type="project" value="TreeGrafter"/>
</dbReference>
<organism evidence="3 4">
    <name type="scientific">Mugilogobius chulae</name>
    <name type="common">yellowstripe goby</name>
    <dbReference type="NCBI Taxonomy" id="88201"/>
    <lineage>
        <taxon>Eukaryota</taxon>
        <taxon>Metazoa</taxon>
        <taxon>Chordata</taxon>
        <taxon>Craniata</taxon>
        <taxon>Vertebrata</taxon>
        <taxon>Euteleostomi</taxon>
        <taxon>Actinopterygii</taxon>
        <taxon>Neopterygii</taxon>
        <taxon>Teleostei</taxon>
        <taxon>Neoteleostei</taxon>
        <taxon>Acanthomorphata</taxon>
        <taxon>Gobiaria</taxon>
        <taxon>Gobiiformes</taxon>
        <taxon>Gobioidei</taxon>
        <taxon>Gobiidae</taxon>
        <taxon>Gobionellinae</taxon>
        <taxon>Mugilogobius</taxon>
    </lineage>
</organism>
<dbReference type="GO" id="GO:0004869">
    <property type="term" value="F:cysteine-type endopeptidase inhibitor activity"/>
    <property type="evidence" value="ECO:0007669"/>
    <property type="project" value="InterPro"/>
</dbReference>
<dbReference type="PANTHER" id="PTHR47141:SF1">
    <property type="entry name" value="CYSTATIN-F"/>
    <property type="match status" value="1"/>
</dbReference>
<gene>
    <name evidence="3" type="ORF">WMY93_031043</name>
</gene>
<dbReference type="Gene3D" id="3.10.450.10">
    <property type="match status" value="1"/>
</dbReference>
<feature type="domain" description="Cystatin" evidence="2">
    <location>
        <begin position="62"/>
        <end position="175"/>
    </location>
</feature>
<feature type="transmembrane region" description="Helical" evidence="1">
    <location>
        <begin position="125"/>
        <end position="152"/>
    </location>
</feature>
<dbReference type="SMART" id="SM00043">
    <property type="entry name" value="CY"/>
    <property type="match status" value="1"/>
</dbReference>
<dbReference type="CDD" id="cd00042">
    <property type="entry name" value="CY"/>
    <property type="match status" value="1"/>
</dbReference>
<dbReference type="AlphaFoldDB" id="A0AAW0MIX9"/>
<comment type="caution">
    <text evidence="3">The sequence shown here is derived from an EMBL/GenBank/DDBJ whole genome shotgun (WGS) entry which is preliminary data.</text>
</comment>
<proteinExistence type="predicted"/>
<dbReference type="EMBL" id="JBBPFD010000536">
    <property type="protein sequence ID" value="KAK7878326.1"/>
    <property type="molecule type" value="Genomic_DNA"/>
</dbReference>
<evidence type="ECO:0000313" key="3">
    <source>
        <dbReference type="EMBL" id="KAK7878326.1"/>
    </source>
</evidence>
<dbReference type="GO" id="GO:0005783">
    <property type="term" value="C:endoplasmic reticulum"/>
    <property type="evidence" value="ECO:0007669"/>
    <property type="project" value="TreeGrafter"/>
</dbReference>
<dbReference type="Pfam" id="PF00031">
    <property type="entry name" value="Cystatin"/>
    <property type="match status" value="1"/>
</dbReference>
<evidence type="ECO:0000256" key="1">
    <source>
        <dbReference type="SAM" id="Phobius"/>
    </source>
</evidence>
<evidence type="ECO:0000259" key="2">
    <source>
        <dbReference type="SMART" id="SM00043"/>
    </source>
</evidence>
<dbReference type="GO" id="GO:1903979">
    <property type="term" value="P:negative regulation of microglial cell activation"/>
    <property type="evidence" value="ECO:0007669"/>
    <property type="project" value="TreeGrafter"/>
</dbReference>
<sequence>MQVKKLRLFRVKFNFNKPQTTTTQRSGRGQEAETGSEEMAPLLTLSAAFLVLCVPLACGGRCVPGGPCDVSTDDHRVQQVALFAAESFNNQSDDSFLFRPQRVVKAQRQVVKGVRFLLDLDLCRTVCLVLSLVLVFVLILTLVLTLVLGLVLRCHAEVWDVVWTNQSVVQRLVCKSRVYLNDS</sequence>
<keyword evidence="4" id="KW-1185">Reference proteome</keyword>
<dbReference type="GO" id="GO:0005615">
    <property type="term" value="C:extracellular space"/>
    <property type="evidence" value="ECO:0007669"/>
    <property type="project" value="TreeGrafter"/>
</dbReference>
<dbReference type="PANTHER" id="PTHR47141">
    <property type="entry name" value="CYSTATIN-F"/>
    <property type="match status" value="1"/>
</dbReference>
<dbReference type="GO" id="GO:0006955">
    <property type="term" value="P:immune response"/>
    <property type="evidence" value="ECO:0007669"/>
    <property type="project" value="InterPro"/>
</dbReference>
<protein>
    <recommendedName>
        <fullName evidence="2">Cystatin domain-containing protein</fullName>
    </recommendedName>
</protein>
<keyword evidence="1" id="KW-1133">Transmembrane helix</keyword>
<keyword evidence="1" id="KW-0472">Membrane</keyword>
<dbReference type="GO" id="GO:0005770">
    <property type="term" value="C:late endosome"/>
    <property type="evidence" value="ECO:0007669"/>
    <property type="project" value="TreeGrafter"/>
</dbReference>
<keyword evidence="1" id="KW-0812">Transmembrane</keyword>
<dbReference type="Proteomes" id="UP001460270">
    <property type="component" value="Unassembled WGS sequence"/>
</dbReference>